<dbReference type="Pfam" id="PF00782">
    <property type="entry name" value="DSPc"/>
    <property type="match status" value="1"/>
</dbReference>
<protein>
    <submittedName>
        <fullName evidence="2">Dual specificity protein phosphatase family protein</fullName>
    </submittedName>
</protein>
<evidence type="ECO:0000313" key="3">
    <source>
        <dbReference type="Proteomes" id="UP001596002"/>
    </source>
</evidence>
<dbReference type="SMART" id="SM00195">
    <property type="entry name" value="DSPc"/>
    <property type="match status" value="1"/>
</dbReference>
<name>A0ABV9Q5B7_9BACL</name>
<dbReference type="Gene3D" id="3.90.190.10">
    <property type="entry name" value="Protein tyrosine phosphatase superfamily"/>
    <property type="match status" value="1"/>
</dbReference>
<organism evidence="2 3">
    <name type="scientific">Effusibacillus consociatus</name>
    <dbReference type="NCBI Taxonomy" id="1117041"/>
    <lineage>
        <taxon>Bacteria</taxon>
        <taxon>Bacillati</taxon>
        <taxon>Bacillota</taxon>
        <taxon>Bacilli</taxon>
        <taxon>Bacillales</taxon>
        <taxon>Alicyclobacillaceae</taxon>
        <taxon>Effusibacillus</taxon>
    </lineage>
</organism>
<dbReference type="RefSeq" id="WP_380027852.1">
    <property type="nucleotide sequence ID" value="NZ_JBHSHC010000128.1"/>
</dbReference>
<dbReference type="InterPro" id="IPR000340">
    <property type="entry name" value="Dual-sp_phosphatase_cat-dom"/>
</dbReference>
<reference evidence="3" key="1">
    <citation type="journal article" date="2019" name="Int. J. Syst. Evol. Microbiol.">
        <title>The Global Catalogue of Microorganisms (GCM) 10K type strain sequencing project: providing services to taxonomists for standard genome sequencing and annotation.</title>
        <authorList>
            <consortium name="The Broad Institute Genomics Platform"/>
            <consortium name="The Broad Institute Genome Sequencing Center for Infectious Disease"/>
            <person name="Wu L."/>
            <person name="Ma J."/>
        </authorList>
    </citation>
    <scope>NUCLEOTIDE SEQUENCE [LARGE SCALE GENOMIC DNA]</scope>
    <source>
        <strain evidence="3">WYCCWR 12678</strain>
    </source>
</reference>
<evidence type="ECO:0000313" key="2">
    <source>
        <dbReference type="EMBL" id="MFC4769390.1"/>
    </source>
</evidence>
<dbReference type="InterPro" id="IPR020422">
    <property type="entry name" value="TYR_PHOSPHATASE_DUAL_dom"/>
</dbReference>
<sequence>MDIVEIIPNHLYAGRKLNENGWKFIEQKVHAILNLREEQDKPPFDFTNRLLIWTPISAKEPPQLHWVIAATGMMNAVLDTGYVLYVHDTDGINRLGFILTAFYMQRFGLSRHEALQTVRQRKHDLNPNERYMVLLSQFEAYLKSISIRG</sequence>
<dbReference type="EMBL" id="JBHSHC010000128">
    <property type="protein sequence ID" value="MFC4769390.1"/>
    <property type="molecule type" value="Genomic_DNA"/>
</dbReference>
<accession>A0ABV9Q5B7</accession>
<dbReference type="InterPro" id="IPR029021">
    <property type="entry name" value="Prot-tyrosine_phosphatase-like"/>
</dbReference>
<dbReference type="Proteomes" id="UP001596002">
    <property type="component" value="Unassembled WGS sequence"/>
</dbReference>
<comment type="caution">
    <text evidence="2">The sequence shown here is derived from an EMBL/GenBank/DDBJ whole genome shotgun (WGS) entry which is preliminary data.</text>
</comment>
<proteinExistence type="predicted"/>
<keyword evidence="3" id="KW-1185">Reference proteome</keyword>
<feature type="domain" description="Tyrosine specific protein phosphatases" evidence="1">
    <location>
        <begin position="64"/>
        <end position="133"/>
    </location>
</feature>
<dbReference type="InterPro" id="IPR000387">
    <property type="entry name" value="Tyr_Pase_dom"/>
</dbReference>
<gene>
    <name evidence="2" type="ORF">ACFO8Q_18840</name>
</gene>
<evidence type="ECO:0000259" key="1">
    <source>
        <dbReference type="PROSITE" id="PS50056"/>
    </source>
</evidence>
<dbReference type="SUPFAM" id="SSF52799">
    <property type="entry name" value="(Phosphotyrosine protein) phosphatases II"/>
    <property type="match status" value="1"/>
</dbReference>
<dbReference type="PROSITE" id="PS50056">
    <property type="entry name" value="TYR_PHOSPHATASE_2"/>
    <property type="match status" value="1"/>
</dbReference>